<name>A0A7T5R2N2_9BACT</name>
<proteinExistence type="inferred from homology"/>
<evidence type="ECO:0000256" key="3">
    <source>
        <dbReference type="PROSITE-ProRule" id="PRU00409"/>
    </source>
</evidence>
<organism evidence="5 6">
    <name type="scientific">Micavibrio aeruginosavorus</name>
    <dbReference type="NCBI Taxonomy" id="349221"/>
    <lineage>
        <taxon>Bacteria</taxon>
        <taxon>Pseudomonadati</taxon>
        <taxon>Bdellovibrionota</taxon>
        <taxon>Bdellovibrionia</taxon>
        <taxon>Bdellovibrionales</taxon>
        <taxon>Pseudobdellovibrionaceae</taxon>
        <taxon>Micavibrio</taxon>
    </lineage>
</organism>
<evidence type="ECO:0000256" key="2">
    <source>
        <dbReference type="ARBA" id="ARBA00022598"/>
    </source>
</evidence>
<keyword evidence="2" id="KW-0436">Ligase</keyword>
<evidence type="ECO:0000256" key="1">
    <source>
        <dbReference type="ARBA" id="ARBA00010871"/>
    </source>
</evidence>
<reference evidence="5 6" key="1">
    <citation type="submission" date="2020-07" db="EMBL/GenBank/DDBJ databases">
        <title>Huge and variable diversity of episymbiotic CPR bacteria and DPANN archaea in groundwater ecosystems.</title>
        <authorList>
            <person name="He C.Y."/>
            <person name="Keren R."/>
            <person name="Whittaker M."/>
            <person name="Farag I.F."/>
            <person name="Doudna J."/>
            <person name="Cate J.H.D."/>
            <person name="Banfield J.F."/>
        </authorList>
    </citation>
    <scope>NUCLEOTIDE SEQUENCE [LARGE SCALE GENOMIC DNA]</scope>
    <source>
        <strain evidence="5">NC_groundwater_70_Ag_B-0.1um_54_66</strain>
    </source>
</reference>
<dbReference type="GO" id="GO:0008716">
    <property type="term" value="F:D-alanine-D-alanine ligase activity"/>
    <property type="evidence" value="ECO:0007669"/>
    <property type="project" value="InterPro"/>
</dbReference>
<dbReference type="InterPro" id="IPR011095">
    <property type="entry name" value="Dala_Dala_lig_C"/>
</dbReference>
<sequence length="331" mass="37116">MKPPEKPCIAIIHSDIGKHPTPDDADTLIQAQFIQESLQNCGYHAPLLPFRPQSLPEKLNEAGAAGVFNLVEAVGGEDERSWEAAAFFERQSIPYSGNSARALRELLNKPTVKRRLQQAGLPTPAFAEDGSQEKEWILKSETFHCSRGIDKRNVSKDLDSLRRLARECAARYSGAWFIEEYIPGREINVALLDNGTMVPDVLPASEICFTGQEPHIVDYDSKWVENSESYKNTTPSMLFQESDHALLQELARLSRQCWQLFSLRGYARVDFRISRDGRPYILEINANPCLSPDAGFMRAVLHSEQAPHDVVRQLIEPLLHSAPVSHGKITA</sequence>
<dbReference type="Gene3D" id="3.30.470.20">
    <property type="entry name" value="ATP-grasp fold, B domain"/>
    <property type="match status" value="1"/>
</dbReference>
<feature type="domain" description="ATP-grasp" evidence="4">
    <location>
        <begin position="113"/>
        <end position="319"/>
    </location>
</feature>
<dbReference type="EMBL" id="CP066681">
    <property type="protein sequence ID" value="QQG36372.1"/>
    <property type="molecule type" value="Genomic_DNA"/>
</dbReference>
<dbReference type="AlphaFoldDB" id="A0A7T5R2N2"/>
<keyword evidence="3" id="KW-0067">ATP-binding</keyword>
<dbReference type="PANTHER" id="PTHR23132">
    <property type="entry name" value="D-ALANINE--D-ALANINE LIGASE"/>
    <property type="match status" value="1"/>
</dbReference>
<evidence type="ECO:0000313" key="5">
    <source>
        <dbReference type="EMBL" id="QQG36372.1"/>
    </source>
</evidence>
<dbReference type="InterPro" id="IPR011761">
    <property type="entry name" value="ATP-grasp"/>
</dbReference>
<dbReference type="Proteomes" id="UP000595362">
    <property type="component" value="Chromosome"/>
</dbReference>
<dbReference type="SUPFAM" id="SSF56059">
    <property type="entry name" value="Glutathione synthetase ATP-binding domain-like"/>
    <property type="match status" value="1"/>
</dbReference>
<comment type="similarity">
    <text evidence="1">Belongs to the D-alanine--D-alanine ligase family.</text>
</comment>
<protein>
    <submittedName>
        <fullName evidence="5">ATP-grasp domain-containing protein</fullName>
    </submittedName>
</protein>
<dbReference type="GO" id="GO:0046872">
    <property type="term" value="F:metal ion binding"/>
    <property type="evidence" value="ECO:0007669"/>
    <property type="project" value="InterPro"/>
</dbReference>
<gene>
    <name evidence="5" type="ORF">HYS17_00845</name>
</gene>
<dbReference type="GO" id="GO:0005524">
    <property type="term" value="F:ATP binding"/>
    <property type="evidence" value="ECO:0007669"/>
    <property type="project" value="UniProtKB-UniRule"/>
</dbReference>
<evidence type="ECO:0000259" key="4">
    <source>
        <dbReference type="PROSITE" id="PS50975"/>
    </source>
</evidence>
<accession>A0A7T5R2N2</accession>
<keyword evidence="3" id="KW-0547">Nucleotide-binding</keyword>
<evidence type="ECO:0000313" key="6">
    <source>
        <dbReference type="Proteomes" id="UP000595362"/>
    </source>
</evidence>
<dbReference type="Pfam" id="PF07478">
    <property type="entry name" value="Dala_Dala_lig_C"/>
    <property type="match status" value="1"/>
</dbReference>
<dbReference type="PROSITE" id="PS50975">
    <property type="entry name" value="ATP_GRASP"/>
    <property type="match status" value="1"/>
</dbReference>
<dbReference type="PANTHER" id="PTHR23132:SF23">
    <property type="entry name" value="D-ALANINE--D-ALANINE LIGASE B"/>
    <property type="match status" value="1"/>
</dbReference>